<evidence type="ECO:0000256" key="1">
    <source>
        <dbReference type="PROSITE-ProRule" id="PRU00169"/>
    </source>
</evidence>
<dbReference type="InterPro" id="IPR001789">
    <property type="entry name" value="Sig_transdc_resp-reg_receiver"/>
</dbReference>
<dbReference type="Proteomes" id="UP001409291">
    <property type="component" value="Unassembled WGS sequence"/>
</dbReference>
<dbReference type="SMART" id="SM00850">
    <property type="entry name" value="LytTR"/>
    <property type="match status" value="1"/>
</dbReference>
<dbReference type="Gene3D" id="2.40.50.1020">
    <property type="entry name" value="LytTr DNA-binding domain"/>
    <property type="match status" value="1"/>
</dbReference>
<accession>A0ABV0BWR8</accession>
<feature type="domain" description="Response regulatory" evidence="2">
    <location>
        <begin position="6"/>
        <end position="117"/>
    </location>
</feature>
<dbReference type="GO" id="GO:0003677">
    <property type="term" value="F:DNA binding"/>
    <property type="evidence" value="ECO:0007669"/>
    <property type="project" value="UniProtKB-KW"/>
</dbReference>
<dbReference type="Gene3D" id="3.40.50.2300">
    <property type="match status" value="1"/>
</dbReference>
<evidence type="ECO:0000259" key="3">
    <source>
        <dbReference type="PROSITE" id="PS50930"/>
    </source>
</evidence>
<dbReference type="Pfam" id="PF04397">
    <property type="entry name" value="LytTR"/>
    <property type="match status" value="1"/>
</dbReference>
<sequence>MLNKISVIIIGDKPLPRTRLSDLLKKISGLEFLGTFENSAEVYEMVKTTKIDLIFSDIHLLGMNGIGFLKSLADPPFVVFVTEDPTFAVEAFELDVLDYILKPQLSLDRVRKSIDKVRKAIGSQLSEKKQEYIRIKDGHKTFFLNSEDILYVNAYGDYVKLFTEKRVELKLKTMKEMEQCLPKKYFIRVHRSFMINILAIESIDMTKVILKGVKGEIPIGSKYRPMFFQKVGMVE</sequence>
<keyword evidence="1" id="KW-0597">Phosphoprotein</keyword>
<dbReference type="SMART" id="SM00448">
    <property type="entry name" value="REC"/>
    <property type="match status" value="1"/>
</dbReference>
<reference evidence="4 5" key="1">
    <citation type="submission" date="2024-04" db="EMBL/GenBank/DDBJ databases">
        <title>WGS of bacteria from Torrens River.</title>
        <authorList>
            <person name="Wyrsch E.R."/>
            <person name="Drigo B."/>
        </authorList>
    </citation>
    <scope>NUCLEOTIDE SEQUENCE [LARGE SCALE GENOMIC DNA]</scope>
    <source>
        <strain evidence="4 5">TWI391</strain>
    </source>
</reference>
<evidence type="ECO:0000259" key="2">
    <source>
        <dbReference type="PROSITE" id="PS50110"/>
    </source>
</evidence>
<feature type="modified residue" description="4-aspartylphosphate" evidence="1">
    <location>
        <position position="57"/>
    </location>
</feature>
<name>A0ABV0BWR8_9SPHI</name>
<dbReference type="RefSeq" id="WP_346581356.1">
    <property type="nucleotide sequence ID" value="NZ_JBDJLH010000008.1"/>
</dbReference>
<dbReference type="PANTHER" id="PTHR37299">
    <property type="entry name" value="TRANSCRIPTIONAL REGULATOR-RELATED"/>
    <property type="match status" value="1"/>
</dbReference>
<dbReference type="InterPro" id="IPR007492">
    <property type="entry name" value="LytTR_DNA-bd_dom"/>
</dbReference>
<keyword evidence="5" id="KW-1185">Reference proteome</keyword>
<feature type="domain" description="HTH LytTR-type" evidence="3">
    <location>
        <begin position="133"/>
        <end position="233"/>
    </location>
</feature>
<dbReference type="PANTHER" id="PTHR37299:SF1">
    <property type="entry name" value="STAGE 0 SPORULATION PROTEIN A HOMOLOG"/>
    <property type="match status" value="1"/>
</dbReference>
<dbReference type="PROSITE" id="PS50930">
    <property type="entry name" value="HTH_LYTTR"/>
    <property type="match status" value="1"/>
</dbReference>
<dbReference type="Pfam" id="PF00072">
    <property type="entry name" value="Response_reg"/>
    <property type="match status" value="1"/>
</dbReference>
<evidence type="ECO:0000313" key="5">
    <source>
        <dbReference type="Proteomes" id="UP001409291"/>
    </source>
</evidence>
<comment type="caution">
    <text evidence="4">The sequence shown here is derived from an EMBL/GenBank/DDBJ whole genome shotgun (WGS) entry which is preliminary data.</text>
</comment>
<keyword evidence="4" id="KW-0238">DNA-binding</keyword>
<dbReference type="PROSITE" id="PS50110">
    <property type="entry name" value="RESPONSE_REGULATORY"/>
    <property type="match status" value="1"/>
</dbReference>
<organism evidence="4 5">
    <name type="scientific">Sphingobacterium kitahiroshimense</name>
    <dbReference type="NCBI Taxonomy" id="470446"/>
    <lineage>
        <taxon>Bacteria</taxon>
        <taxon>Pseudomonadati</taxon>
        <taxon>Bacteroidota</taxon>
        <taxon>Sphingobacteriia</taxon>
        <taxon>Sphingobacteriales</taxon>
        <taxon>Sphingobacteriaceae</taxon>
        <taxon>Sphingobacterium</taxon>
    </lineage>
</organism>
<gene>
    <name evidence="4" type="ORF">ABE541_12040</name>
</gene>
<dbReference type="InterPro" id="IPR046947">
    <property type="entry name" value="LytR-like"/>
</dbReference>
<dbReference type="EMBL" id="JBDJNQ010000005">
    <property type="protein sequence ID" value="MEN5377994.1"/>
    <property type="molecule type" value="Genomic_DNA"/>
</dbReference>
<proteinExistence type="predicted"/>
<dbReference type="SUPFAM" id="SSF52172">
    <property type="entry name" value="CheY-like"/>
    <property type="match status" value="1"/>
</dbReference>
<dbReference type="InterPro" id="IPR011006">
    <property type="entry name" value="CheY-like_superfamily"/>
</dbReference>
<protein>
    <submittedName>
        <fullName evidence="4">LytTR family DNA-binding domain-containing protein</fullName>
    </submittedName>
</protein>
<evidence type="ECO:0000313" key="4">
    <source>
        <dbReference type="EMBL" id="MEN5377994.1"/>
    </source>
</evidence>